<dbReference type="InterPro" id="IPR050352">
    <property type="entry name" value="ABCG_transporters"/>
</dbReference>
<dbReference type="AlphaFoldDB" id="A0A7I9ZL57"/>
<dbReference type="SMART" id="SM00382">
    <property type="entry name" value="AAA"/>
    <property type="match status" value="1"/>
</dbReference>
<feature type="region of interest" description="Disordered" evidence="9">
    <location>
        <begin position="549"/>
        <end position="576"/>
    </location>
</feature>
<dbReference type="RefSeq" id="WP_163888500.1">
    <property type="nucleotide sequence ID" value="NZ_BLLB01000002.1"/>
</dbReference>
<keyword evidence="8 10" id="KW-0472">Membrane</keyword>
<dbReference type="InterPro" id="IPR008984">
    <property type="entry name" value="SMAD_FHA_dom_sf"/>
</dbReference>
<feature type="domain" description="FHA" evidence="11">
    <location>
        <begin position="211"/>
        <end position="261"/>
    </location>
</feature>
<dbReference type="InterPro" id="IPR003593">
    <property type="entry name" value="AAA+_ATPase"/>
</dbReference>
<feature type="transmembrane region" description="Helical" evidence="10">
    <location>
        <begin position="755"/>
        <end position="776"/>
    </location>
</feature>
<dbReference type="PANTHER" id="PTHR48041:SF139">
    <property type="entry name" value="PROTEIN SCARLET"/>
    <property type="match status" value="1"/>
</dbReference>
<keyword evidence="7 10" id="KW-1133">Transmembrane helix</keyword>
<protein>
    <submittedName>
        <fullName evidence="13">ABC transporter ATP-binding/permease Rv1747</fullName>
    </submittedName>
</protein>
<keyword evidence="3" id="KW-0597">Phosphoprotein</keyword>
<dbReference type="EMBL" id="BLLB01000002">
    <property type="protein sequence ID" value="GFH01771.1"/>
    <property type="molecule type" value="Genomic_DNA"/>
</dbReference>
<dbReference type="InterPro" id="IPR000253">
    <property type="entry name" value="FHA_dom"/>
</dbReference>
<organism evidence="13 14">
    <name type="scientific">Mycolicibacterium hippocampi</name>
    <dbReference type="NCBI Taxonomy" id="659824"/>
    <lineage>
        <taxon>Bacteria</taxon>
        <taxon>Bacillati</taxon>
        <taxon>Actinomycetota</taxon>
        <taxon>Actinomycetes</taxon>
        <taxon>Mycobacteriales</taxon>
        <taxon>Mycobacteriaceae</taxon>
        <taxon>Mycolicibacterium</taxon>
    </lineage>
</organism>
<dbReference type="CDD" id="cd22694">
    <property type="entry name" value="FHA_Rv1747-like_rpt1"/>
    <property type="match status" value="1"/>
</dbReference>
<feature type="transmembrane region" description="Helical" evidence="10">
    <location>
        <begin position="640"/>
        <end position="661"/>
    </location>
</feature>
<feature type="domain" description="ABC transporter" evidence="12">
    <location>
        <begin position="301"/>
        <end position="534"/>
    </location>
</feature>
<dbReference type="SMART" id="SM00240">
    <property type="entry name" value="FHA"/>
    <property type="match status" value="2"/>
</dbReference>
<dbReference type="SUPFAM" id="SSF52540">
    <property type="entry name" value="P-loop containing nucleoside triphosphate hydrolases"/>
    <property type="match status" value="1"/>
</dbReference>
<keyword evidence="4 10" id="KW-0812">Transmembrane</keyword>
<dbReference type="Gene3D" id="2.60.200.20">
    <property type="match status" value="2"/>
</dbReference>
<dbReference type="PANTHER" id="PTHR48041">
    <property type="entry name" value="ABC TRANSPORTER G FAMILY MEMBER 28"/>
    <property type="match status" value="1"/>
</dbReference>
<sequence>MSRPAPPALTVRYDGSPRTFAPGSDVVVGRDLRADVRIAHPLISRAHLVVRFDQGRWIAIDNGSLNGMYVNGRRLPAVDIADGQQIHVGNPDGPLLTFEVGRHQGSVGAPPPTAAVPVAGRSGTAWPGQPPAPTIRPPAPRPQPGYPTGPSHPAPPSRPAPVPQPLSSPALESATVMGPAAAPRSADGNLATSMLRILRPGRPQEAPPGSIKIGRAPDNTIVIPDVLASRHHATLIPGPSGTAEIRDNRSINGTFVNGARVESATLTEGDTVTIGNVDLLFRDGTLVRRTATAADTTTGGLDVHGVTWTIEGNKTLLENISISARPGTLTAVIGPSGAGKSTFARLVAGYTHPTTGQVSFEGHDVHAEYASLRSRIGMVPQDDVVHGQLTVRQALMYAAELRLPPDTTKTDREQVVNEVLEELEMTKHLDTRVDKLSGGQRKRASVALELLTGPSLLILDEPTSGLDPALDRQVMTMLRQLADAGRVVLVVTHSLTYLDVCDQVLLLAPGGKTAFYGPPDQIGASMGTTNWADIFSGVAGDPDAAAQRYLAQHGPPPPPPAALTPSELGNPTRTSVPRQLSTIARRQIRLVISDRGYFAFLMMLPFIMGVLSLSVPGDVGFGVPRTAMEGGEAPNEPGQILVMLNVGAIFMGTALTIRALIGERAIFKREQAVGLSTTAYLMAKVVVFTAFAIVQSAIVTSIAIAGKGWGPGSVESGAVIGDRSLELFVDIAATCVAAAMVGLALSALAKSSEQIMPLLVVAIMSQLVFSGGMIPVTDRLVLDQMSWATPARWGFAASASTIDLIRLVPGPLTPKDRHWEHTSGAWLFDMAMLAAISVFYLGFVRWRLRLKPA</sequence>
<evidence type="ECO:0000256" key="2">
    <source>
        <dbReference type="ARBA" id="ARBA00022448"/>
    </source>
</evidence>
<gene>
    <name evidence="13" type="ORF">MHIP_22540</name>
</gene>
<dbReference type="GO" id="GO:0005524">
    <property type="term" value="F:ATP binding"/>
    <property type="evidence" value="ECO:0007669"/>
    <property type="project" value="UniProtKB-KW"/>
</dbReference>
<reference evidence="13 14" key="1">
    <citation type="journal article" date="2019" name="Emerg. Microbes Infect.">
        <title>Comprehensive subspecies identification of 175 nontuberculous mycobacteria species based on 7547 genomic profiles.</title>
        <authorList>
            <person name="Matsumoto Y."/>
            <person name="Kinjo T."/>
            <person name="Motooka D."/>
            <person name="Nabeya D."/>
            <person name="Jung N."/>
            <person name="Uechi K."/>
            <person name="Horii T."/>
            <person name="Iida T."/>
            <person name="Fujita J."/>
            <person name="Nakamura S."/>
        </authorList>
    </citation>
    <scope>NUCLEOTIDE SEQUENCE [LARGE SCALE GENOMIC DNA]</scope>
    <source>
        <strain evidence="13 14">JCM 30996</strain>
    </source>
</reference>
<feature type="compositionally biased region" description="Pro residues" evidence="9">
    <location>
        <begin position="128"/>
        <end position="166"/>
    </location>
</feature>
<dbReference type="Pfam" id="PF01061">
    <property type="entry name" value="ABC2_membrane"/>
    <property type="match status" value="1"/>
</dbReference>
<feature type="transmembrane region" description="Helical" evidence="10">
    <location>
        <begin position="725"/>
        <end position="748"/>
    </location>
</feature>
<evidence type="ECO:0000256" key="8">
    <source>
        <dbReference type="ARBA" id="ARBA00023136"/>
    </source>
</evidence>
<dbReference type="GO" id="GO:0016020">
    <property type="term" value="C:membrane"/>
    <property type="evidence" value="ECO:0007669"/>
    <property type="project" value="UniProtKB-SubCell"/>
</dbReference>
<evidence type="ECO:0000259" key="11">
    <source>
        <dbReference type="PROSITE" id="PS50006"/>
    </source>
</evidence>
<evidence type="ECO:0000256" key="1">
    <source>
        <dbReference type="ARBA" id="ARBA00004141"/>
    </source>
</evidence>
<feature type="transmembrane region" description="Helical" evidence="10">
    <location>
        <begin position="824"/>
        <end position="843"/>
    </location>
</feature>
<dbReference type="InterPro" id="IPR003439">
    <property type="entry name" value="ABC_transporter-like_ATP-bd"/>
</dbReference>
<evidence type="ECO:0000256" key="10">
    <source>
        <dbReference type="SAM" id="Phobius"/>
    </source>
</evidence>
<feature type="region of interest" description="Disordered" evidence="9">
    <location>
        <begin position="102"/>
        <end position="188"/>
    </location>
</feature>
<evidence type="ECO:0000256" key="3">
    <source>
        <dbReference type="ARBA" id="ARBA00022553"/>
    </source>
</evidence>
<name>A0A7I9ZL57_9MYCO</name>
<proteinExistence type="predicted"/>
<evidence type="ECO:0000313" key="14">
    <source>
        <dbReference type="Proteomes" id="UP000465304"/>
    </source>
</evidence>
<feature type="transmembrane region" description="Helical" evidence="10">
    <location>
        <begin position="596"/>
        <end position="615"/>
    </location>
</feature>
<comment type="subcellular location">
    <subcellularLocation>
        <location evidence="1">Membrane</location>
        <topology evidence="1">Multi-pass membrane protein</topology>
    </subcellularLocation>
</comment>
<evidence type="ECO:0000256" key="4">
    <source>
        <dbReference type="ARBA" id="ARBA00022692"/>
    </source>
</evidence>
<keyword evidence="5" id="KW-0547">Nucleotide-binding</keyword>
<dbReference type="FunFam" id="3.40.50.300:FF:000474">
    <property type="entry name" value="Putative ABC transporter ATP-binding subunit"/>
    <property type="match status" value="1"/>
</dbReference>
<evidence type="ECO:0000256" key="5">
    <source>
        <dbReference type="ARBA" id="ARBA00022741"/>
    </source>
</evidence>
<dbReference type="Pfam" id="PF00005">
    <property type="entry name" value="ABC_tran"/>
    <property type="match status" value="1"/>
</dbReference>
<dbReference type="PROSITE" id="PS00211">
    <property type="entry name" value="ABC_TRANSPORTER_1"/>
    <property type="match status" value="1"/>
</dbReference>
<accession>A0A7I9ZL57</accession>
<keyword evidence="2" id="KW-0813">Transport</keyword>
<dbReference type="Proteomes" id="UP000465304">
    <property type="component" value="Unassembled WGS sequence"/>
</dbReference>
<dbReference type="InterPro" id="IPR013525">
    <property type="entry name" value="ABC2_TM"/>
</dbReference>
<dbReference type="CDD" id="cd03213">
    <property type="entry name" value="ABCG_EPDR"/>
    <property type="match status" value="1"/>
</dbReference>
<evidence type="ECO:0000256" key="7">
    <source>
        <dbReference type="ARBA" id="ARBA00022989"/>
    </source>
</evidence>
<feature type="transmembrane region" description="Helical" evidence="10">
    <location>
        <begin position="681"/>
        <end position="705"/>
    </location>
</feature>
<dbReference type="GO" id="GO:0140359">
    <property type="term" value="F:ABC-type transporter activity"/>
    <property type="evidence" value="ECO:0007669"/>
    <property type="project" value="InterPro"/>
</dbReference>
<evidence type="ECO:0000259" key="12">
    <source>
        <dbReference type="PROSITE" id="PS50893"/>
    </source>
</evidence>
<feature type="compositionally biased region" description="Polar residues" evidence="9">
    <location>
        <begin position="567"/>
        <end position="576"/>
    </location>
</feature>
<evidence type="ECO:0000256" key="9">
    <source>
        <dbReference type="SAM" id="MobiDB-lite"/>
    </source>
</evidence>
<dbReference type="PROSITE" id="PS50893">
    <property type="entry name" value="ABC_TRANSPORTER_2"/>
    <property type="match status" value="1"/>
</dbReference>
<dbReference type="SUPFAM" id="SSF49879">
    <property type="entry name" value="SMAD/FHA domain"/>
    <property type="match status" value="2"/>
</dbReference>
<dbReference type="Pfam" id="PF00498">
    <property type="entry name" value="FHA"/>
    <property type="match status" value="2"/>
</dbReference>
<dbReference type="GO" id="GO:0016887">
    <property type="term" value="F:ATP hydrolysis activity"/>
    <property type="evidence" value="ECO:0007669"/>
    <property type="project" value="InterPro"/>
</dbReference>
<feature type="domain" description="FHA" evidence="11">
    <location>
        <begin position="26"/>
        <end position="75"/>
    </location>
</feature>
<dbReference type="PROSITE" id="PS50006">
    <property type="entry name" value="FHA_DOMAIN"/>
    <property type="match status" value="2"/>
</dbReference>
<dbReference type="Gene3D" id="3.40.50.300">
    <property type="entry name" value="P-loop containing nucleotide triphosphate hydrolases"/>
    <property type="match status" value="1"/>
</dbReference>
<keyword evidence="6 13" id="KW-0067">ATP-binding</keyword>
<dbReference type="InterPro" id="IPR027417">
    <property type="entry name" value="P-loop_NTPase"/>
</dbReference>
<dbReference type="InterPro" id="IPR017871">
    <property type="entry name" value="ABC_transporter-like_CS"/>
</dbReference>
<comment type="caution">
    <text evidence="13">The sequence shown here is derived from an EMBL/GenBank/DDBJ whole genome shotgun (WGS) entry which is preliminary data.</text>
</comment>
<evidence type="ECO:0000256" key="6">
    <source>
        <dbReference type="ARBA" id="ARBA00022840"/>
    </source>
</evidence>
<evidence type="ECO:0000313" key="13">
    <source>
        <dbReference type="EMBL" id="GFH01771.1"/>
    </source>
</evidence>
<keyword evidence="14" id="KW-1185">Reference proteome</keyword>